<reference evidence="1 2" key="1">
    <citation type="submission" date="2015-01" db="EMBL/GenBank/DDBJ databases">
        <title>Evolution of Trichinella species and genotypes.</title>
        <authorList>
            <person name="Korhonen P.K."/>
            <person name="Edoardo P."/>
            <person name="Giuseppe L.R."/>
            <person name="Gasser R.B."/>
        </authorList>
    </citation>
    <scope>NUCLEOTIDE SEQUENCE [LARGE SCALE GENOMIC DNA]</scope>
    <source>
        <strain evidence="1">ISS417</strain>
    </source>
</reference>
<protein>
    <submittedName>
        <fullName evidence="1">Uncharacterized protein</fullName>
    </submittedName>
</protein>
<sequence length="55" mass="6404">MGRQQRAAITQKTLHLWAQEFTPRAHLKRWLQKLEQFSQLNNAMQVIGTLRGDAS</sequence>
<accession>A0A0V0T8M3</accession>
<gene>
    <name evidence="1" type="ORF">T05_6619</name>
</gene>
<evidence type="ECO:0000313" key="1">
    <source>
        <dbReference type="EMBL" id="KRX35336.1"/>
    </source>
</evidence>
<keyword evidence="2" id="KW-1185">Reference proteome</keyword>
<dbReference type="Proteomes" id="UP000055048">
    <property type="component" value="Unassembled WGS sequence"/>
</dbReference>
<evidence type="ECO:0000313" key="2">
    <source>
        <dbReference type="Proteomes" id="UP000055048"/>
    </source>
</evidence>
<name>A0A0V0T8M3_9BILA</name>
<proteinExistence type="predicted"/>
<comment type="caution">
    <text evidence="1">The sequence shown here is derived from an EMBL/GenBank/DDBJ whole genome shotgun (WGS) entry which is preliminary data.</text>
</comment>
<dbReference type="AlphaFoldDB" id="A0A0V0T8M3"/>
<organism evidence="1 2">
    <name type="scientific">Trichinella murrelli</name>
    <dbReference type="NCBI Taxonomy" id="144512"/>
    <lineage>
        <taxon>Eukaryota</taxon>
        <taxon>Metazoa</taxon>
        <taxon>Ecdysozoa</taxon>
        <taxon>Nematoda</taxon>
        <taxon>Enoplea</taxon>
        <taxon>Dorylaimia</taxon>
        <taxon>Trichinellida</taxon>
        <taxon>Trichinellidae</taxon>
        <taxon>Trichinella</taxon>
    </lineage>
</organism>
<dbReference type="EMBL" id="JYDJ01000449">
    <property type="protein sequence ID" value="KRX35336.1"/>
    <property type="molecule type" value="Genomic_DNA"/>
</dbReference>